<dbReference type="PROSITE" id="PS50088">
    <property type="entry name" value="ANK_REPEAT"/>
    <property type="match status" value="1"/>
</dbReference>
<evidence type="ECO:0000256" key="9">
    <source>
        <dbReference type="SAM" id="Phobius"/>
    </source>
</evidence>
<feature type="domain" description="PGG" evidence="10">
    <location>
        <begin position="292"/>
        <end position="406"/>
    </location>
</feature>
<keyword evidence="2 9" id="KW-0812">Transmembrane</keyword>
<dbReference type="PANTHER" id="PTHR24186:SF56">
    <property type="entry name" value="PGG DOMAIN-CONTAINING PROTEIN"/>
    <property type="match status" value="1"/>
</dbReference>
<evidence type="ECO:0000256" key="7">
    <source>
        <dbReference type="PROSITE-ProRule" id="PRU00023"/>
    </source>
</evidence>
<sequence>MNRRLIQAACSGDVDYLVKEIDNNPFTLHAVALEGGETLLHIACFAGHVNFAAAVIKVRQEFCRELNQDGFSPLHIAAACGHVEIVKELLKVDFGLCLIKGKNRKIPLHLAVIKGKIEVVTELLFPSCDSVDCVTAQNETSLHLAVKNNQFESFQVLIRYLKQFKKEYLLNCKDCKSNTILHLAVSRKQYEVVNFLLNEQVISTETIELNSLNNDGLTPLDMLRRFQSEDADDDIEECLVQAGALKSENLQNPQEEERPNLRNTTRENPPSPARQLLDDFFKYNHVRDSPTEVRNALLMIVVLITSATYQPALSPPGGTWQDNSTPSIRNNTISSATATKPHTAGEDIMGSNKPIAYTIFMFANSLGFYTSIHMMYILTAAFPLRLEFNFLIIALVTSYSTCMGTMLQKGFLTYAFIGISVALLIIIQFTTVVFGKYLQGPRNVSPYTVQETDRAHTMDISMHLNV</sequence>
<feature type="region of interest" description="Disordered" evidence="8">
    <location>
        <begin position="246"/>
        <end position="274"/>
    </location>
</feature>
<dbReference type="PANTHER" id="PTHR24186">
    <property type="entry name" value="PROTEIN PHOSPHATASE 1 REGULATORY SUBUNIT"/>
    <property type="match status" value="1"/>
</dbReference>
<dbReference type="Pfam" id="PF12796">
    <property type="entry name" value="Ank_2"/>
    <property type="match status" value="2"/>
</dbReference>
<evidence type="ECO:0000256" key="3">
    <source>
        <dbReference type="ARBA" id="ARBA00022737"/>
    </source>
</evidence>
<evidence type="ECO:0000256" key="6">
    <source>
        <dbReference type="ARBA" id="ARBA00023136"/>
    </source>
</evidence>
<evidence type="ECO:0000313" key="11">
    <source>
        <dbReference type="EMBL" id="CAH1441066.1"/>
    </source>
</evidence>
<dbReference type="GO" id="GO:0005886">
    <property type="term" value="C:plasma membrane"/>
    <property type="evidence" value="ECO:0007669"/>
    <property type="project" value="TreeGrafter"/>
</dbReference>
<comment type="caution">
    <text evidence="11">The sequence shown here is derived from an EMBL/GenBank/DDBJ whole genome shotgun (WGS) entry which is preliminary data.</text>
</comment>
<name>A0AAU9NTB7_9ASTR</name>
<feature type="transmembrane region" description="Helical" evidence="9">
    <location>
        <begin position="413"/>
        <end position="434"/>
    </location>
</feature>
<reference evidence="11 12" key="1">
    <citation type="submission" date="2022-01" db="EMBL/GenBank/DDBJ databases">
        <authorList>
            <person name="Xiong W."/>
            <person name="Schranz E."/>
        </authorList>
    </citation>
    <scope>NUCLEOTIDE SEQUENCE [LARGE SCALE GENOMIC DNA]</scope>
</reference>
<evidence type="ECO:0000256" key="4">
    <source>
        <dbReference type="ARBA" id="ARBA00022989"/>
    </source>
</evidence>
<keyword evidence="6 9" id="KW-0472">Membrane</keyword>
<comment type="subcellular location">
    <subcellularLocation>
        <location evidence="1">Membrane</location>
        <topology evidence="1">Multi-pass membrane protein</topology>
    </subcellularLocation>
</comment>
<dbReference type="SMART" id="SM00248">
    <property type="entry name" value="ANK"/>
    <property type="match status" value="5"/>
</dbReference>
<gene>
    <name evidence="11" type="ORF">LVIROSA_LOCUS27156</name>
</gene>
<dbReference type="InterPro" id="IPR026961">
    <property type="entry name" value="PGG_dom"/>
</dbReference>
<dbReference type="PROSITE" id="PS50297">
    <property type="entry name" value="ANK_REP_REGION"/>
    <property type="match status" value="1"/>
</dbReference>
<evidence type="ECO:0000259" key="10">
    <source>
        <dbReference type="Pfam" id="PF13962"/>
    </source>
</evidence>
<keyword evidence="3" id="KW-0677">Repeat</keyword>
<evidence type="ECO:0000313" key="12">
    <source>
        <dbReference type="Proteomes" id="UP001157418"/>
    </source>
</evidence>
<dbReference type="InterPro" id="IPR002110">
    <property type="entry name" value="Ankyrin_rpt"/>
</dbReference>
<evidence type="ECO:0000256" key="1">
    <source>
        <dbReference type="ARBA" id="ARBA00004141"/>
    </source>
</evidence>
<evidence type="ECO:0000256" key="8">
    <source>
        <dbReference type="SAM" id="MobiDB-lite"/>
    </source>
</evidence>
<accession>A0AAU9NTB7</accession>
<keyword evidence="5 7" id="KW-0040">ANK repeat</keyword>
<evidence type="ECO:0000256" key="2">
    <source>
        <dbReference type="ARBA" id="ARBA00022692"/>
    </source>
</evidence>
<dbReference type="Proteomes" id="UP001157418">
    <property type="component" value="Unassembled WGS sequence"/>
</dbReference>
<dbReference type="Gene3D" id="1.25.40.20">
    <property type="entry name" value="Ankyrin repeat-containing domain"/>
    <property type="match status" value="2"/>
</dbReference>
<evidence type="ECO:0000256" key="5">
    <source>
        <dbReference type="ARBA" id="ARBA00023043"/>
    </source>
</evidence>
<feature type="transmembrane region" description="Helical" evidence="9">
    <location>
        <begin position="388"/>
        <end position="407"/>
    </location>
</feature>
<dbReference type="Pfam" id="PF13962">
    <property type="entry name" value="PGG"/>
    <property type="match status" value="1"/>
</dbReference>
<keyword evidence="12" id="KW-1185">Reference proteome</keyword>
<dbReference type="SUPFAM" id="SSF48403">
    <property type="entry name" value="Ankyrin repeat"/>
    <property type="match status" value="1"/>
</dbReference>
<dbReference type="AlphaFoldDB" id="A0AAU9NTB7"/>
<organism evidence="11 12">
    <name type="scientific">Lactuca virosa</name>
    <dbReference type="NCBI Taxonomy" id="75947"/>
    <lineage>
        <taxon>Eukaryota</taxon>
        <taxon>Viridiplantae</taxon>
        <taxon>Streptophyta</taxon>
        <taxon>Embryophyta</taxon>
        <taxon>Tracheophyta</taxon>
        <taxon>Spermatophyta</taxon>
        <taxon>Magnoliopsida</taxon>
        <taxon>eudicotyledons</taxon>
        <taxon>Gunneridae</taxon>
        <taxon>Pentapetalae</taxon>
        <taxon>asterids</taxon>
        <taxon>campanulids</taxon>
        <taxon>Asterales</taxon>
        <taxon>Asteraceae</taxon>
        <taxon>Cichorioideae</taxon>
        <taxon>Cichorieae</taxon>
        <taxon>Lactucinae</taxon>
        <taxon>Lactuca</taxon>
    </lineage>
</organism>
<dbReference type="InterPro" id="IPR036770">
    <property type="entry name" value="Ankyrin_rpt-contain_sf"/>
</dbReference>
<proteinExistence type="predicted"/>
<feature type="transmembrane region" description="Helical" evidence="9">
    <location>
        <begin position="355"/>
        <end position="376"/>
    </location>
</feature>
<dbReference type="EMBL" id="CAKMRJ010005412">
    <property type="protein sequence ID" value="CAH1441066.1"/>
    <property type="molecule type" value="Genomic_DNA"/>
</dbReference>
<feature type="repeat" description="ANK" evidence="7">
    <location>
        <begin position="69"/>
        <end position="91"/>
    </location>
</feature>
<keyword evidence="4 9" id="KW-1133">Transmembrane helix</keyword>
<protein>
    <recommendedName>
        <fullName evidence="10">PGG domain-containing protein</fullName>
    </recommendedName>
</protein>